<dbReference type="Pfam" id="PF14357">
    <property type="entry name" value="DUF4404"/>
    <property type="match status" value="1"/>
</dbReference>
<gene>
    <name evidence="1" type="ORF">U14_01231</name>
</gene>
<evidence type="ECO:0000313" key="1">
    <source>
        <dbReference type="EMBL" id="GAK50006.1"/>
    </source>
</evidence>
<dbReference type="AlphaFoldDB" id="A0A0S6VXM9"/>
<dbReference type="InterPro" id="IPR025516">
    <property type="entry name" value="DUF4404"/>
</dbReference>
<organism evidence="1">
    <name type="scientific">Candidatus Moduliflexus flocculans</name>
    <dbReference type="NCBI Taxonomy" id="1499966"/>
    <lineage>
        <taxon>Bacteria</taxon>
        <taxon>Candidatus Moduliflexota</taxon>
        <taxon>Candidatus Moduliflexia</taxon>
        <taxon>Candidatus Moduliflexales</taxon>
        <taxon>Candidatus Moduliflexaceae</taxon>
    </lineage>
</organism>
<reference evidence="1" key="1">
    <citation type="journal article" date="2015" name="PeerJ">
        <title>First genomic representation of candidate bacterial phylum KSB3 points to enhanced environmental sensing as a trigger of wastewater bulking.</title>
        <authorList>
            <person name="Sekiguchi Y."/>
            <person name="Ohashi A."/>
            <person name="Parks D.H."/>
            <person name="Yamauchi T."/>
            <person name="Tyson G.W."/>
            <person name="Hugenholtz P."/>
        </authorList>
    </citation>
    <scope>NUCLEOTIDE SEQUENCE [LARGE SCALE GENOMIC DNA]</scope>
</reference>
<dbReference type="EMBL" id="DF820455">
    <property type="protein sequence ID" value="GAK50006.1"/>
    <property type="molecule type" value="Genomic_DNA"/>
</dbReference>
<name>A0A0S6VXM9_9BACT</name>
<protein>
    <submittedName>
        <fullName evidence="1">Hypothetical cytosolic protein</fullName>
    </submittedName>
</protein>
<dbReference type="HOGENOM" id="CLU_148728_0_0_0"/>
<sequence>MIQTTIAQIEEKIQHGGTISDEHRTELLTLLNALKHEVSELSETRQEDAESITRFTGLSAHEATRQEINPRLLALSLEGLKYSVSDFEQSHPKLSETVNSLCHILSNMGI</sequence>
<dbReference type="STRING" id="1499966.U14_01231"/>
<evidence type="ECO:0000313" key="2">
    <source>
        <dbReference type="Proteomes" id="UP000030700"/>
    </source>
</evidence>
<proteinExistence type="predicted"/>
<keyword evidence="2" id="KW-1185">Reference proteome</keyword>
<accession>A0A0S6VXM9</accession>
<dbReference type="Proteomes" id="UP000030700">
    <property type="component" value="Unassembled WGS sequence"/>
</dbReference>